<dbReference type="Proteomes" id="UP001165960">
    <property type="component" value="Unassembled WGS sequence"/>
</dbReference>
<comment type="caution">
    <text evidence="1">The sequence shown here is derived from an EMBL/GenBank/DDBJ whole genome shotgun (WGS) entry which is preliminary data.</text>
</comment>
<protein>
    <submittedName>
        <fullName evidence="1">Uncharacterized protein</fullName>
    </submittedName>
</protein>
<keyword evidence="2" id="KW-1185">Reference proteome</keyword>
<evidence type="ECO:0000313" key="1">
    <source>
        <dbReference type="EMBL" id="KAJ9068269.1"/>
    </source>
</evidence>
<gene>
    <name evidence="1" type="ORF">DSO57_1030426</name>
</gene>
<reference evidence="1" key="1">
    <citation type="submission" date="2022-04" db="EMBL/GenBank/DDBJ databases">
        <title>Genome of the entomopathogenic fungus Entomophthora muscae.</title>
        <authorList>
            <person name="Elya C."/>
            <person name="Lovett B.R."/>
            <person name="Lee E."/>
            <person name="Macias A.M."/>
            <person name="Hajek A.E."/>
            <person name="De Bivort B.L."/>
            <person name="Kasson M.T."/>
            <person name="De Fine Licht H.H."/>
            <person name="Stajich J.E."/>
        </authorList>
    </citation>
    <scope>NUCLEOTIDE SEQUENCE</scope>
    <source>
        <strain evidence="1">Berkeley</strain>
    </source>
</reference>
<dbReference type="EMBL" id="QTSX02003759">
    <property type="protein sequence ID" value="KAJ9068269.1"/>
    <property type="molecule type" value="Genomic_DNA"/>
</dbReference>
<name>A0ACC2T0U6_9FUNG</name>
<sequence length="151" mass="16680">MSRGNSLRDPCVFATASKSDPTFYKKAHVPCFKPDSQDATVPAKGWRQLTDSECEALLNCLNGAMAVWNIASQFGVTTRYIGNLNNKYSNTGQIAKSVKAKRQPKLLQPVHIDAIKQWLAKYCHLDTLAVQSMLAAKFGFLFLKPLSTNNG</sequence>
<accession>A0ACC2T0U6</accession>
<proteinExistence type="predicted"/>
<organism evidence="1 2">
    <name type="scientific">Entomophthora muscae</name>
    <dbReference type="NCBI Taxonomy" id="34485"/>
    <lineage>
        <taxon>Eukaryota</taxon>
        <taxon>Fungi</taxon>
        <taxon>Fungi incertae sedis</taxon>
        <taxon>Zoopagomycota</taxon>
        <taxon>Entomophthoromycotina</taxon>
        <taxon>Entomophthoromycetes</taxon>
        <taxon>Entomophthorales</taxon>
        <taxon>Entomophthoraceae</taxon>
        <taxon>Entomophthora</taxon>
    </lineage>
</organism>
<evidence type="ECO:0000313" key="2">
    <source>
        <dbReference type="Proteomes" id="UP001165960"/>
    </source>
</evidence>